<keyword evidence="4 7" id="KW-0732">Signal</keyword>
<feature type="chain" id="PRO_5013014895" description="High-affinity zinc uptake system protein ZnuA" evidence="7">
    <location>
        <begin position="28"/>
        <end position="305"/>
    </location>
</feature>
<dbReference type="InterPro" id="IPR006128">
    <property type="entry name" value="Lipoprotein_PsaA-like"/>
</dbReference>
<dbReference type="Proteomes" id="UP000218327">
    <property type="component" value="Unassembled WGS sequence"/>
</dbReference>
<proteinExistence type="inferred from homology"/>
<dbReference type="GO" id="GO:0006829">
    <property type="term" value="P:zinc ion transport"/>
    <property type="evidence" value="ECO:0007669"/>
    <property type="project" value="UniProtKB-KW"/>
</dbReference>
<feature type="signal peptide" evidence="7">
    <location>
        <begin position="1"/>
        <end position="27"/>
    </location>
</feature>
<reference evidence="9" key="1">
    <citation type="submission" date="2017-08" db="EMBL/GenBank/DDBJ databases">
        <title>A dynamic microbial community with high functional redundancy inhabits the cold, oxic subseafloor aquifer.</title>
        <authorList>
            <person name="Tully B.J."/>
            <person name="Wheat C.G."/>
            <person name="Glazer B.T."/>
            <person name="Huber J.A."/>
        </authorList>
    </citation>
    <scope>NUCLEOTIDE SEQUENCE [LARGE SCALE GENOMIC DNA]</scope>
</reference>
<accession>A0A2A5BAY6</accession>
<keyword evidence="5" id="KW-0862">Zinc</keyword>
<evidence type="ECO:0000256" key="4">
    <source>
        <dbReference type="ARBA" id="ARBA00022729"/>
    </source>
</evidence>
<keyword evidence="5" id="KW-0864">Zinc transport</keyword>
<organism evidence="8 9">
    <name type="scientific">SAR86 cluster bacterium</name>
    <dbReference type="NCBI Taxonomy" id="2030880"/>
    <lineage>
        <taxon>Bacteria</taxon>
        <taxon>Pseudomonadati</taxon>
        <taxon>Pseudomonadota</taxon>
        <taxon>Gammaproteobacteria</taxon>
        <taxon>SAR86 cluster</taxon>
    </lineage>
</organism>
<dbReference type="InterPro" id="IPR050492">
    <property type="entry name" value="Bact_metal-bind_prot9"/>
</dbReference>
<dbReference type="InterPro" id="IPR006127">
    <property type="entry name" value="ZnuA-like"/>
</dbReference>
<evidence type="ECO:0000313" key="9">
    <source>
        <dbReference type="Proteomes" id="UP000218327"/>
    </source>
</evidence>
<evidence type="ECO:0000256" key="1">
    <source>
        <dbReference type="ARBA" id="ARBA00011028"/>
    </source>
</evidence>
<keyword evidence="3 6" id="KW-0813">Transport</keyword>
<evidence type="ECO:0000256" key="6">
    <source>
        <dbReference type="RuleBase" id="RU003512"/>
    </source>
</evidence>
<evidence type="ECO:0000256" key="5">
    <source>
        <dbReference type="ARBA" id="ARBA00022906"/>
    </source>
</evidence>
<dbReference type="EMBL" id="NVVJ01000001">
    <property type="protein sequence ID" value="PCJ28734.1"/>
    <property type="molecule type" value="Genomic_DNA"/>
</dbReference>
<dbReference type="SUPFAM" id="SSF53807">
    <property type="entry name" value="Helical backbone' metal receptor"/>
    <property type="match status" value="1"/>
</dbReference>
<evidence type="ECO:0000313" key="8">
    <source>
        <dbReference type="EMBL" id="PCJ28734.1"/>
    </source>
</evidence>
<evidence type="ECO:0000256" key="2">
    <source>
        <dbReference type="ARBA" id="ARBA00015915"/>
    </source>
</evidence>
<comment type="caution">
    <text evidence="8">The sequence shown here is derived from an EMBL/GenBank/DDBJ whole genome shotgun (WGS) entry which is preliminary data.</text>
</comment>
<dbReference type="AlphaFoldDB" id="A0A2A5BAY6"/>
<dbReference type="GO" id="GO:0046872">
    <property type="term" value="F:metal ion binding"/>
    <property type="evidence" value="ECO:0007669"/>
    <property type="project" value="InterPro"/>
</dbReference>
<gene>
    <name evidence="8" type="ORF">COA96_00700</name>
</gene>
<evidence type="ECO:0000256" key="3">
    <source>
        <dbReference type="ARBA" id="ARBA00022448"/>
    </source>
</evidence>
<name>A0A2A5BAY6_9GAMM</name>
<dbReference type="Pfam" id="PF01297">
    <property type="entry name" value="ZnuA"/>
    <property type="match status" value="1"/>
</dbReference>
<dbReference type="PANTHER" id="PTHR42953:SF3">
    <property type="entry name" value="HIGH-AFFINITY ZINC UPTAKE SYSTEM PROTEIN ZNUA"/>
    <property type="match status" value="1"/>
</dbReference>
<dbReference type="PRINTS" id="PR00690">
    <property type="entry name" value="ADHESNFAMILY"/>
</dbReference>
<protein>
    <recommendedName>
        <fullName evidence="2">High-affinity zinc uptake system protein ZnuA</fullName>
    </recommendedName>
</protein>
<dbReference type="GO" id="GO:0007155">
    <property type="term" value="P:cell adhesion"/>
    <property type="evidence" value="ECO:0007669"/>
    <property type="project" value="InterPro"/>
</dbReference>
<dbReference type="PANTHER" id="PTHR42953">
    <property type="entry name" value="HIGH-AFFINITY ZINC UPTAKE SYSTEM PROTEIN ZNUA-RELATED"/>
    <property type="match status" value="1"/>
</dbReference>
<dbReference type="Gene3D" id="3.40.50.1980">
    <property type="entry name" value="Nitrogenase molybdenum iron protein domain"/>
    <property type="match status" value="2"/>
</dbReference>
<sequence length="305" mass="33523">MKSVLFSVSTFVVFLSVSLLSTGKAFADPLKIGITLHPYYSFVANVVGDRAEIIPLIDAGNNPHNYTPQANDIRRVLSMDVLVVNGIGHDEWAFEIIQAAGRKEQLPLIYANDGVPLIPVAADEGEAKVVNAHTFVSTTVAIQQIYTIARELGKLDSDNATYFRNNARAYALKIRRLKAEYMTQLSELDTSTLRCATMHGAYGYLMQEFGLQVVAVIEPRHGVEPTARQLADTIDKIKSANVNVLFAEKYFASNLSETIREATGVSMYSFSHMSDGEYSAGLFETETRANLETLVEAMRSVAAAK</sequence>
<keyword evidence="5" id="KW-0406">Ion transport</keyword>
<evidence type="ECO:0000256" key="7">
    <source>
        <dbReference type="SAM" id="SignalP"/>
    </source>
</evidence>
<comment type="similarity">
    <text evidence="1 6">Belongs to the bacterial solute-binding protein 9 family.</text>
</comment>